<evidence type="ECO:0000313" key="3">
    <source>
        <dbReference type="Proteomes" id="UP000518288"/>
    </source>
</evidence>
<dbReference type="RefSeq" id="WP_179634198.1">
    <property type="nucleotide sequence ID" value="NZ_JACCFH010000001.1"/>
</dbReference>
<sequence length="93" mass="10509">MFTKKHHHAQPWATKSVNENPVKMMIDSGLADMARLSIKEIAVLAGLCEQSIRNKIKTGEFPAADYRSGPRCVRWSAGLVRQWLESTRTPTEQ</sequence>
<reference evidence="2 3" key="1">
    <citation type="submission" date="2020-07" db="EMBL/GenBank/DDBJ databases">
        <title>Genomic Encyclopedia of Archaeal and Bacterial Type Strains, Phase II (KMG-II): from individual species to whole genera.</title>
        <authorList>
            <person name="Goeker M."/>
        </authorList>
    </citation>
    <scope>NUCLEOTIDE SEQUENCE [LARGE SCALE GENOMIC DNA]</scope>
    <source>
        <strain evidence="2 3">DSM 21226</strain>
    </source>
</reference>
<dbReference type="Proteomes" id="UP000518288">
    <property type="component" value="Unassembled WGS sequence"/>
</dbReference>
<evidence type="ECO:0000259" key="1">
    <source>
        <dbReference type="Pfam" id="PF12728"/>
    </source>
</evidence>
<proteinExistence type="predicted"/>
<dbReference type="Gene3D" id="1.10.238.160">
    <property type="match status" value="1"/>
</dbReference>
<dbReference type="InterPro" id="IPR041657">
    <property type="entry name" value="HTH_17"/>
</dbReference>
<feature type="domain" description="Helix-turn-helix" evidence="1">
    <location>
        <begin position="36"/>
        <end position="87"/>
    </location>
</feature>
<keyword evidence="2" id="KW-0238">DNA-binding</keyword>
<evidence type="ECO:0000313" key="2">
    <source>
        <dbReference type="EMBL" id="NYG33434.1"/>
    </source>
</evidence>
<protein>
    <submittedName>
        <fullName evidence="2">Putative DNA-binding transcriptional regulator AlpA</fullName>
    </submittedName>
</protein>
<comment type="caution">
    <text evidence="2">The sequence shown here is derived from an EMBL/GenBank/DDBJ whole genome shotgun (WGS) entry which is preliminary data.</text>
</comment>
<dbReference type="EMBL" id="JACCFH010000001">
    <property type="protein sequence ID" value="NYG33434.1"/>
    <property type="molecule type" value="Genomic_DNA"/>
</dbReference>
<name>A0A7Y9UCD2_9BURK</name>
<accession>A0A7Y9UCD2</accession>
<dbReference type="Pfam" id="PF12728">
    <property type="entry name" value="HTH_17"/>
    <property type="match status" value="1"/>
</dbReference>
<dbReference type="AlphaFoldDB" id="A0A7Y9UCD2"/>
<gene>
    <name evidence="2" type="ORF">BDD16_002420</name>
</gene>
<keyword evidence="3" id="KW-1185">Reference proteome</keyword>
<organism evidence="2 3">
    <name type="scientific">Sphaerotilus montanus</name>
    <dbReference type="NCBI Taxonomy" id="522889"/>
    <lineage>
        <taxon>Bacteria</taxon>
        <taxon>Pseudomonadati</taxon>
        <taxon>Pseudomonadota</taxon>
        <taxon>Betaproteobacteria</taxon>
        <taxon>Burkholderiales</taxon>
        <taxon>Sphaerotilaceae</taxon>
        <taxon>Sphaerotilus</taxon>
    </lineage>
</organism>
<dbReference type="GO" id="GO:0003677">
    <property type="term" value="F:DNA binding"/>
    <property type="evidence" value="ECO:0007669"/>
    <property type="project" value="UniProtKB-KW"/>
</dbReference>